<keyword evidence="2" id="KW-1185">Reference proteome</keyword>
<dbReference type="EMBL" id="AGUE01000128">
    <property type="protein sequence ID" value="EHK99105.1"/>
    <property type="molecule type" value="Genomic_DNA"/>
</dbReference>
<evidence type="ECO:0000313" key="2">
    <source>
        <dbReference type="Proteomes" id="UP000005446"/>
    </source>
</evidence>
<dbReference type="InParanoid" id="H0EQT9"/>
<comment type="caution">
    <text evidence="1">The sequence shown here is derived from an EMBL/GenBank/DDBJ whole genome shotgun (WGS) entry which is preliminary data.</text>
</comment>
<reference evidence="1 2" key="1">
    <citation type="journal article" date="2012" name="Eukaryot. Cell">
        <title>Genome sequence of the fungus Glarea lozoyensis: the first genome sequence of a species from the Helotiaceae family.</title>
        <authorList>
            <person name="Youssar L."/>
            <person name="Gruening B.A."/>
            <person name="Erxleben A."/>
            <person name="Guenther S."/>
            <person name="Huettel W."/>
        </authorList>
    </citation>
    <scope>NUCLEOTIDE SEQUENCE [LARGE SCALE GENOMIC DNA]</scope>
    <source>
        <strain evidence="2">ATCC 74030 / MF5533</strain>
    </source>
</reference>
<dbReference type="AlphaFoldDB" id="H0EQT9"/>
<gene>
    <name evidence="1" type="ORF">M7I_5046</name>
</gene>
<dbReference type="HOGENOM" id="CLU_1885973_0_0_1"/>
<name>H0EQT9_GLAL7</name>
<proteinExistence type="predicted"/>
<protein>
    <submittedName>
        <fullName evidence="1">Uncharacterized protein</fullName>
    </submittedName>
</protein>
<organism evidence="1 2">
    <name type="scientific">Glarea lozoyensis (strain ATCC 74030 / MF5533)</name>
    <dbReference type="NCBI Taxonomy" id="1104152"/>
    <lineage>
        <taxon>Eukaryota</taxon>
        <taxon>Fungi</taxon>
        <taxon>Dikarya</taxon>
        <taxon>Ascomycota</taxon>
        <taxon>Pezizomycotina</taxon>
        <taxon>Leotiomycetes</taxon>
        <taxon>Helotiales</taxon>
        <taxon>Helotiaceae</taxon>
        <taxon>Glarea</taxon>
    </lineage>
</organism>
<evidence type="ECO:0000313" key="1">
    <source>
        <dbReference type="EMBL" id="EHK99105.1"/>
    </source>
</evidence>
<accession>H0EQT9</accession>
<sequence>MCRVRCEIGMARTLLLVCEFWFDAVERENELVSFGGGLAQLELSRHGGMRCFLLPMKVRGRRDVLEVPRLLSDFSVDVVTGDMGLTSEIPGVVNLYGVRFVIVYSVKSRLLWDWWVSWHFDVVGFDFVWKEIATA</sequence>
<dbReference type="Proteomes" id="UP000005446">
    <property type="component" value="Unassembled WGS sequence"/>
</dbReference>